<name>A0A318RP71_WILLI</name>
<dbReference type="AlphaFoldDB" id="A0A318RP71"/>
<dbReference type="InterPro" id="IPR032466">
    <property type="entry name" value="Metal_Hydrolase"/>
</dbReference>
<dbReference type="RefSeq" id="WP_170135208.1">
    <property type="nucleotide sequence ID" value="NZ_QJSP01000005.1"/>
</dbReference>
<dbReference type="SUPFAM" id="SSF51556">
    <property type="entry name" value="Metallo-dependent hydrolases"/>
    <property type="match status" value="1"/>
</dbReference>
<dbReference type="Gene3D" id="3.10.310.70">
    <property type="match status" value="1"/>
</dbReference>
<dbReference type="Gene3D" id="2.30.40.10">
    <property type="entry name" value="Urease, subunit C, domain 1"/>
    <property type="match status" value="1"/>
</dbReference>
<feature type="domain" description="Amidohydrolase 3" evidence="1">
    <location>
        <begin position="49"/>
        <end position="502"/>
    </location>
</feature>
<evidence type="ECO:0000313" key="2">
    <source>
        <dbReference type="EMBL" id="PYE17958.1"/>
    </source>
</evidence>
<keyword evidence="3" id="KW-1185">Reference proteome</keyword>
<dbReference type="PANTHER" id="PTHR22642">
    <property type="entry name" value="IMIDAZOLONEPROPIONASE"/>
    <property type="match status" value="1"/>
</dbReference>
<dbReference type="PANTHER" id="PTHR22642:SF2">
    <property type="entry name" value="PROTEIN LONG AFTER FAR-RED 3"/>
    <property type="match status" value="1"/>
</dbReference>
<dbReference type="EMBL" id="QJSP01000005">
    <property type="protein sequence ID" value="PYE17958.1"/>
    <property type="molecule type" value="Genomic_DNA"/>
</dbReference>
<dbReference type="Proteomes" id="UP000247591">
    <property type="component" value="Unassembled WGS sequence"/>
</dbReference>
<dbReference type="Gene3D" id="3.20.20.140">
    <property type="entry name" value="Metal-dependent hydrolases"/>
    <property type="match status" value="1"/>
</dbReference>
<dbReference type="InterPro" id="IPR013108">
    <property type="entry name" value="Amidohydro_3"/>
</dbReference>
<dbReference type="InterPro" id="IPR011059">
    <property type="entry name" value="Metal-dep_hydrolase_composite"/>
</dbReference>
<evidence type="ECO:0000259" key="1">
    <source>
        <dbReference type="Pfam" id="PF07969"/>
    </source>
</evidence>
<gene>
    <name evidence="2" type="ORF">DFR67_105103</name>
</gene>
<organism evidence="2 3">
    <name type="scientific">Williamsia limnetica</name>
    <dbReference type="NCBI Taxonomy" id="882452"/>
    <lineage>
        <taxon>Bacteria</taxon>
        <taxon>Bacillati</taxon>
        <taxon>Actinomycetota</taxon>
        <taxon>Actinomycetes</taxon>
        <taxon>Mycobacteriales</taxon>
        <taxon>Nocardiaceae</taxon>
        <taxon>Williamsia</taxon>
    </lineage>
</organism>
<dbReference type="SUPFAM" id="SSF51338">
    <property type="entry name" value="Composite domain of metallo-dependent hydrolases"/>
    <property type="match status" value="1"/>
</dbReference>
<evidence type="ECO:0000313" key="3">
    <source>
        <dbReference type="Proteomes" id="UP000247591"/>
    </source>
</evidence>
<accession>A0A318RP71</accession>
<protein>
    <recommendedName>
        <fullName evidence="1">Amidohydrolase 3 domain-containing protein</fullName>
    </recommendedName>
</protein>
<comment type="caution">
    <text evidence="2">The sequence shown here is derived from an EMBL/GenBank/DDBJ whole genome shotgun (WGS) entry which is preliminary data.</text>
</comment>
<dbReference type="GO" id="GO:0016810">
    <property type="term" value="F:hydrolase activity, acting on carbon-nitrogen (but not peptide) bonds"/>
    <property type="evidence" value="ECO:0007669"/>
    <property type="project" value="InterPro"/>
</dbReference>
<proteinExistence type="predicted"/>
<sequence>MATSTFIRGIRLVPVRTASAPDSPVDIRIDNGIVAEIGRDLRPRSDDHVLDAAGRWAIPGLWDAHVHLTAWSQARAKLDVSGTASAAEVARIVADHVACLPAPWQGGAIIGYGFRPATWPTAPTVAELDAVSGAHPVILGSADIHTGWLNSKALALLGVEPRTGPLLESEWFDLQPAVARLTAAGGDADLMLRAAVADAAAVGVVGVVDFEMAANHLDWPRRFDAGIDQLRVRPVTYAEHLDDAIAAGLRTGATFPSGHGLLTQGSLKIFSDGSLNTRTAYCCEPYADGYALESPRGRRVYTLPELEDLLTRGRRGGFDIALHAIGDAAVDQALTAFDSTGTRGSIEHAQLIRLADIARMRALGIRASVQPAHLLDDRDVTDQCWPDRADRCFALRSMLDGGVELALGSDAPVSPLDPWVAMAAAVHRATGDDAPWNPAESLTVEQALAASTDGQGTIGVGSRGDVVLVDDNPLKSTGSTAEAAHLLTNIGVAATVAAGRVTHLAM</sequence>
<dbReference type="Pfam" id="PF07969">
    <property type="entry name" value="Amidohydro_3"/>
    <property type="match status" value="1"/>
</dbReference>
<reference evidence="2 3" key="1">
    <citation type="submission" date="2018-06" db="EMBL/GenBank/DDBJ databases">
        <title>Genomic Encyclopedia of Type Strains, Phase IV (KMG-IV): sequencing the most valuable type-strain genomes for metagenomic binning, comparative biology and taxonomic classification.</title>
        <authorList>
            <person name="Goeker M."/>
        </authorList>
    </citation>
    <scope>NUCLEOTIDE SEQUENCE [LARGE SCALE GENOMIC DNA]</scope>
    <source>
        <strain evidence="2 3">DSM 45521</strain>
    </source>
</reference>